<organism evidence="3 4">
    <name type="scientific">Armillaria gallica</name>
    <name type="common">Bulbous honey fungus</name>
    <name type="synonym">Armillaria bulbosa</name>
    <dbReference type="NCBI Taxonomy" id="47427"/>
    <lineage>
        <taxon>Eukaryota</taxon>
        <taxon>Fungi</taxon>
        <taxon>Dikarya</taxon>
        <taxon>Basidiomycota</taxon>
        <taxon>Agaricomycotina</taxon>
        <taxon>Agaricomycetes</taxon>
        <taxon>Agaricomycetidae</taxon>
        <taxon>Agaricales</taxon>
        <taxon>Marasmiineae</taxon>
        <taxon>Physalacriaceae</taxon>
        <taxon>Armillaria</taxon>
    </lineage>
</organism>
<keyword evidence="4" id="KW-1185">Reference proteome</keyword>
<dbReference type="InParanoid" id="A0A2H3D370"/>
<feature type="chain" id="PRO_5013944151" description="CxC5 like cysteine cluster associated with KDZ domain-containing protein" evidence="1">
    <location>
        <begin position="20"/>
        <end position="213"/>
    </location>
</feature>
<dbReference type="EMBL" id="KZ293668">
    <property type="protein sequence ID" value="PBK89731.1"/>
    <property type="molecule type" value="Genomic_DNA"/>
</dbReference>
<keyword evidence="1" id="KW-0732">Signal</keyword>
<reference evidence="4" key="1">
    <citation type="journal article" date="2017" name="Nat. Ecol. Evol.">
        <title>Genome expansion and lineage-specific genetic innovations in the forest pathogenic fungi Armillaria.</title>
        <authorList>
            <person name="Sipos G."/>
            <person name="Prasanna A.N."/>
            <person name="Walter M.C."/>
            <person name="O'Connor E."/>
            <person name="Balint B."/>
            <person name="Krizsan K."/>
            <person name="Kiss B."/>
            <person name="Hess J."/>
            <person name="Varga T."/>
            <person name="Slot J."/>
            <person name="Riley R."/>
            <person name="Boka B."/>
            <person name="Rigling D."/>
            <person name="Barry K."/>
            <person name="Lee J."/>
            <person name="Mihaltcheva S."/>
            <person name="LaButti K."/>
            <person name="Lipzen A."/>
            <person name="Waldron R."/>
            <person name="Moloney N.M."/>
            <person name="Sperisen C."/>
            <person name="Kredics L."/>
            <person name="Vagvoelgyi C."/>
            <person name="Patrignani A."/>
            <person name="Fitzpatrick D."/>
            <person name="Nagy I."/>
            <person name="Doyle S."/>
            <person name="Anderson J.B."/>
            <person name="Grigoriev I.V."/>
            <person name="Gueldener U."/>
            <person name="Muensterkoetter M."/>
            <person name="Nagy L.G."/>
        </authorList>
    </citation>
    <scope>NUCLEOTIDE SEQUENCE [LARGE SCALE GENOMIC DNA]</scope>
    <source>
        <strain evidence="4">Ar21-2</strain>
    </source>
</reference>
<gene>
    <name evidence="3" type="ORF">ARMGADRAFT_1033241</name>
</gene>
<dbReference type="Pfam" id="PF18718">
    <property type="entry name" value="CxC5"/>
    <property type="match status" value="1"/>
</dbReference>
<evidence type="ECO:0000259" key="2">
    <source>
        <dbReference type="Pfam" id="PF18718"/>
    </source>
</evidence>
<dbReference type="InterPro" id="IPR041539">
    <property type="entry name" value="CxC5"/>
</dbReference>
<feature type="signal peptide" evidence="1">
    <location>
        <begin position="1"/>
        <end position="19"/>
    </location>
</feature>
<accession>A0A2H3D370</accession>
<evidence type="ECO:0000313" key="4">
    <source>
        <dbReference type="Proteomes" id="UP000217790"/>
    </source>
</evidence>
<feature type="domain" description="CxC5 like cysteine cluster associated with KDZ" evidence="2">
    <location>
        <begin position="76"/>
        <end position="135"/>
    </location>
</feature>
<dbReference type="AlphaFoldDB" id="A0A2H3D370"/>
<evidence type="ECO:0000313" key="3">
    <source>
        <dbReference type="EMBL" id="PBK89731.1"/>
    </source>
</evidence>
<proteinExistence type="predicted"/>
<evidence type="ECO:0000256" key="1">
    <source>
        <dbReference type="SAM" id="SignalP"/>
    </source>
</evidence>
<protein>
    <recommendedName>
        <fullName evidence="2">CxC5 like cysteine cluster associated with KDZ domain-containing protein</fullName>
    </recommendedName>
</protein>
<sequence length="213" mass="23657">MSASPITLFIFASLLKLLPEDSELGRTITWEQLLLFSCLSRCIAPATYALSQEYLKPNKPPTGHQMTITFDVLEQTTKLCCGGQELQVNGVTEARLYTVSRGIFLVYVKSYYCHKCHTRYMPDYKVMAASNGYIAASAAALLDEHGMISPISASASSLAQWYNDGLQSPATNVSNNFVLNNKLTAELIRNFTQVFINLHIITQSYLPDTLDLV</sequence>
<name>A0A2H3D370_ARMGA</name>
<dbReference type="Proteomes" id="UP000217790">
    <property type="component" value="Unassembled WGS sequence"/>
</dbReference>